<keyword evidence="2" id="KW-1185">Reference proteome</keyword>
<protein>
    <submittedName>
        <fullName evidence="1">Uncharacterized protein</fullName>
    </submittedName>
</protein>
<evidence type="ECO:0000313" key="1">
    <source>
        <dbReference type="EMBL" id="TDG44079.1"/>
    </source>
</evidence>
<comment type="caution">
    <text evidence="1">The sequence shown here is derived from an EMBL/GenBank/DDBJ whole genome shotgun (WGS) entry which is preliminary data.</text>
</comment>
<name>A0A484B604_DRONA</name>
<organism evidence="1 2">
    <name type="scientific">Drosophila navojoa</name>
    <name type="common">Fruit fly</name>
    <dbReference type="NCBI Taxonomy" id="7232"/>
    <lineage>
        <taxon>Eukaryota</taxon>
        <taxon>Metazoa</taxon>
        <taxon>Ecdysozoa</taxon>
        <taxon>Arthropoda</taxon>
        <taxon>Hexapoda</taxon>
        <taxon>Insecta</taxon>
        <taxon>Pterygota</taxon>
        <taxon>Neoptera</taxon>
        <taxon>Endopterygota</taxon>
        <taxon>Diptera</taxon>
        <taxon>Brachycera</taxon>
        <taxon>Muscomorpha</taxon>
        <taxon>Ephydroidea</taxon>
        <taxon>Drosophilidae</taxon>
        <taxon>Drosophila</taxon>
    </lineage>
</organism>
<proteinExistence type="predicted"/>
<dbReference type="AlphaFoldDB" id="A0A484B604"/>
<evidence type="ECO:0000313" key="2">
    <source>
        <dbReference type="Proteomes" id="UP000295192"/>
    </source>
</evidence>
<accession>A0A484B604</accession>
<gene>
    <name evidence="1" type="ORF">AWZ03_009504</name>
</gene>
<dbReference type="EMBL" id="LSRL02000119">
    <property type="protein sequence ID" value="TDG44079.1"/>
    <property type="molecule type" value="Genomic_DNA"/>
</dbReference>
<dbReference type="Proteomes" id="UP000295192">
    <property type="component" value="Unassembled WGS sequence"/>
</dbReference>
<sequence>MKKPLNVLPFLQRHFLEIQVSMPSSTVDVDVDVDEPSLAVPAACCRRRLVSEARLLAAIGNWQQQKQKQQQPVNVFGLGLRAAR</sequence>
<reference evidence="1 2" key="1">
    <citation type="journal article" date="2019" name="J. Hered.">
        <title>An Improved Genome Assembly for Drosophila navojoa, the Basal Species in the mojavensis Cluster.</title>
        <authorList>
            <person name="Vanderlinde T."/>
            <person name="Dupim E.G."/>
            <person name="Nazario-Yepiz N.O."/>
            <person name="Carvalho A.B."/>
        </authorList>
    </citation>
    <scope>NUCLEOTIDE SEQUENCE [LARGE SCALE GENOMIC DNA]</scope>
    <source>
        <strain evidence="1">Navoj_Jal97</strain>
        <tissue evidence="1">Whole organism</tissue>
    </source>
</reference>